<reference evidence="10" key="1">
    <citation type="submission" date="2025-08" db="UniProtKB">
        <authorList>
            <consortium name="RefSeq"/>
        </authorList>
    </citation>
    <scope>IDENTIFICATION</scope>
    <source>
        <tissue evidence="10">Testes</tissue>
    </source>
</reference>
<evidence type="ECO:0000256" key="2">
    <source>
        <dbReference type="ARBA" id="ARBA00022692"/>
    </source>
</evidence>
<evidence type="ECO:0000256" key="4">
    <source>
        <dbReference type="ARBA" id="ARBA00023136"/>
    </source>
</evidence>
<feature type="transmembrane region" description="Helical" evidence="6">
    <location>
        <begin position="509"/>
        <end position="535"/>
    </location>
</feature>
<dbReference type="PANTHER" id="PTHR12011:SF471">
    <property type="entry name" value="G-PROTEIN COUPLED RECEPTORS FAMILY 2 PROFILE 2 DOMAIN-CONTAINING PROTEIN"/>
    <property type="match status" value="1"/>
</dbReference>
<dbReference type="PANTHER" id="PTHR12011">
    <property type="entry name" value="ADHESION G-PROTEIN COUPLED RECEPTOR"/>
    <property type="match status" value="1"/>
</dbReference>
<feature type="transmembrane region" description="Helical" evidence="6">
    <location>
        <begin position="556"/>
        <end position="574"/>
    </location>
</feature>
<proteinExistence type="predicted"/>
<accession>A0ABM0MD20</accession>
<dbReference type="GeneID" id="102804522"/>
<evidence type="ECO:0000256" key="1">
    <source>
        <dbReference type="ARBA" id="ARBA00004141"/>
    </source>
</evidence>
<feature type="transmembrane region" description="Helical" evidence="6">
    <location>
        <begin position="436"/>
        <end position="461"/>
    </location>
</feature>
<dbReference type="InterPro" id="IPR016186">
    <property type="entry name" value="C-type_lectin-like/link_sf"/>
</dbReference>
<dbReference type="Pfam" id="PF00059">
    <property type="entry name" value="Lectin_C"/>
    <property type="match status" value="1"/>
</dbReference>
<dbReference type="Gene3D" id="3.10.100.10">
    <property type="entry name" value="Mannose-Binding Protein A, subunit A"/>
    <property type="match status" value="1"/>
</dbReference>
<dbReference type="SUPFAM" id="SSF56436">
    <property type="entry name" value="C-type lectin-like"/>
    <property type="match status" value="1"/>
</dbReference>
<evidence type="ECO:0000259" key="8">
    <source>
        <dbReference type="PROSITE" id="PS50261"/>
    </source>
</evidence>
<evidence type="ECO:0000256" key="6">
    <source>
        <dbReference type="SAM" id="Phobius"/>
    </source>
</evidence>
<keyword evidence="2 6" id="KW-0812">Transmembrane</keyword>
<organism evidence="9 10">
    <name type="scientific">Saccoglossus kowalevskii</name>
    <name type="common">Acorn worm</name>
    <dbReference type="NCBI Taxonomy" id="10224"/>
    <lineage>
        <taxon>Eukaryota</taxon>
        <taxon>Metazoa</taxon>
        <taxon>Hemichordata</taxon>
        <taxon>Enteropneusta</taxon>
        <taxon>Harrimaniidae</taxon>
        <taxon>Saccoglossus</taxon>
    </lineage>
</organism>
<dbReference type="InterPro" id="IPR001304">
    <property type="entry name" value="C-type_lectin-like"/>
</dbReference>
<evidence type="ECO:0000259" key="7">
    <source>
        <dbReference type="PROSITE" id="PS50041"/>
    </source>
</evidence>
<feature type="region of interest" description="Disordered" evidence="5">
    <location>
        <begin position="631"/>
        <end position="650"/>
    </location>
</feature>
<keyword evidence="4 6" id="KW-0472">Membrane</keyword>
<dbReference type="InterPro" id="IPR017981">
    <property type="entry name" value="GPCR_2-like_7TM"/>
</dbReference>
<sequence length="741" mass="81735">MGTCVITDKKDLRTYSHCQDSQLQPISDSFCVYHGTEEMTSDEAADECQLRFGQSASLLKITSEQDKEDIYNSLPVSFRGKKIWMGVSRRYENETFIWDDGSPVVGYENWHGNSGSQDSGERICGYVHANGNMDWKTDPCDTDHKFMCRVPALVEGTDPVDITTSSPECPIITFAGIRPSCTQCGVVYYDQHEQQLLEYVSSRYCYLNIKGEVGLDELRNWTTLGSALAPSTTGELMAVLEYLNVIATLINETSADFDPDRFAEESFGLTDNILHERNGELWNNFQDDRGISRLLIASEKTTDILAKTAGIDTEYSGDNIDVVVEIGFSENFEGFTLNDNATSNLASIDADVFSTDEPSTVTIIGVNYKSLDKLAKKNNSEVVDGENRSDTVKTQLNSGIVSLRVMLDGAYTSVPVTCILSHWKVLCKIISIVLHFLYLSVFTWMFVEGLHLYLQIVVVFASERNRVALYYIIGWGVPGVIVAVSLAVALDGYGATMGHCWLSVKTGLIWAFVGPAIFVIFSNLVVLLVVLKIVIKSKGKDKDGKYDHIKAAAKGALILLPLLGLSWAFGLMSVNKGLIVFQYLFAIFNSLQGFFIFLLHGVLSTEVRAALRRTREKHAFARGEMSATTKGWSTWNKSNSKTQPAESQSPGLIEINNSDVSVVQQIQIVQIEGGKIDGQSENDGVSRNDVKVIVRQKSGSGSSRATPMVALVPPSPACSPFLVQDSYEGLVEDDDIETLRT</sequence>
<dbReference type="PRINTS" id="PR00249">
    <property type="entry name" value="GPCRSECRETIN"/>
</dbReference>
<dbReference type="CDD" id="cd00037">
    <property type="entry name" value="CLECT"/>
    <property type="match status" value="1"/>
</dbReference>
<dbReference type="InterPro" id="IPR000832">
    <property type="entry name" value="GPCR_2_secretin-like"/>
</dbReference>
<name>A0ABM0MD20_SACKO</name>
<dbReference type="RefSeq" id="XP_006817911.1">
    <property type="nucleotide sequence ID" value="XM_006817848.1"/>
</dbReference>
<dbReference type="SMART" id="SM00034">
    <property type="entry name" value="CLECT"/>
    <property type="match status" value="1"/>
</dbReference>
<feature type="domain" description="G-protein coupled receptors family 2 profile 2" evidence="8">
    <location>
        <begin position="425"/>
        <end position="604"/>
    </location>
</feature>
<gene>
    <name evidence="10" type="primary">LOC102804522</name>
</gene>
<dbReference type="PROSITE" id="PS50261">
    <property type="entry name" value="G_PROTEIN_RECEP_F2_4"/>
    <property type="match status" value="1"/>
</dbReference>
<comment type="subcellular location">
    <subcellularLocation>
        <location evidence="1">Membrane</location>
        <topology evidence="1">Multi-pass membrane protein</topology>
    </subcellularLocation>
</comment>
<feature type="transmembrane region" description="Helical" evidence="6">
    <location>
        <begin position="468"/>
        <end position="489"/>
    </location>
</feature>
<dbReference type="Pfam" id="PF00002">
    <property type="entry name" value="7tm_2"/>
    <property type="match status" value="1"/>
</dbReference>
<dbReference type="Proteomes" id="UP000694865">
    <property type="component" value="Unplaced"/>
</dbReference>
<dbReference type="PROSITE" id="PS50041">
    <property type="entry name" value="C_TYPE_LECTIN_2"/>
    <property type="match status" value="1"/>
</dbReference>
<feature type="transmembrane region" description="Helical" evidence="6">
    <location>
        <begin position="580"/>
        <end position="603"/>
    </location>
</feature>
<keyword evidence="9" id="KW-1185">Reference proteome</keyword>
<dbReference type="InterPro" id="IPR016187">
    <property type="entry name" value="CTDL_fold"/>
</dbReference>
<evidence type="ECO:0000313" key="9">
    <source>
        <dbReference type="Proteomes" id="UP000694865"/>
    </source>
</evidence>
<evidence type="ECO:0000256" key="3">
    <source>
        <dbReference type="ARBA" id="ARBA00022989"/>
    </source>
</evidence>
<keyword evidence="3 6" id="KW-1133">Transmembrane helix</keyword>
<feature type="domain" description="C-type lectin" evidence="7">
    <location>
        <begin position="27"/>
        <end position="149"/>
    </location>
</feature>
<evidence type="ECO:0000256" key="5">
    <source>
        <dbReference type="SAM" id="MobiDB-lite"/>
    </source>
</evidence>
<dbReference type="Gene3D" id="1.20.1070.10">
    <property type="entry name" value="Rhodopsin 7-helix transmembrane proteins"/>
    <property type="match status" value="1"/>
</dbReference>
<evidence type="ECO:0000313" key="10">
    <source>
        <dbReference type="RefSeq" id="XP_006817911.1"/>
    </source>
</evidence>
<protein>
    <submittedName>
        <fullName evidence="10">Uncharacterized protein LOC102804522</fullName>
    </submittedName>
</protein>